<reference evidence="1 2" key="1">
    <citation type="submission" date="2021-08" db="EMBL/GenBank/DDBJ databases">
        <title>Draft Genome Sequence of Phanerochaete sordida strain YK-624.</title>
        <authorList>
            <person name="Mori T."/>
            <person name="Dohra H."/>
            <person name="Suzuki T."/>
            <person name="Kawagishi H."/>
            <person name="Hirai H."/>
        </authorList>
    </citation>
    <scope>NUCLEOTIDE SEQUENCE [LARGE SCALE GENOMIC DNA]</scope>
    <source>
        <strain evidence="1 2">YK-624</strain>
    </source>
</reference>
<accession>A0A9P3GNB8</accession>
<keyword evidence="2" id="KW-1185">Reference proteome</keyword>
<protein>
    <submittedName>
        <fullName evidence="1">Uncharacterized protein</fullName>
    </submittedName>
</protein>
<dbReference type="EMBL" id="BPQB01000090">
    <property type="protein sequence ID" value="GJE98587.1"/>
    <property type="molecule type" value="Genomic_DNA"/>
</dbReference>
<evidence type="ECO:0000313" key="2">
    <source>
        <dbReference type="Proteomes" id="UP000703269"/>
    </source>
</evidence>
<evidence type="ECO:0000313" key="1">
    <source>
        <dbReference type="EMBL" id="GJE98587.1"/>
    </source>
</evidence>
<comment type="caution">
    <text evidence="1">The sequence shown here is derived from an EMBL/GenBank/DDBJ whole genome shotgun (WGS) entry which is preliminary data.</text>
</comment>
<dbReference type="AlphaFoldDB" id="A0A9P3GNB8"/>
<name>A0A9P3GNB8_9APHY</name>
<dbReference type="Proteomes" id="UP000703269">
    <property type="component" value="Unassembled WGS sequence"/>
</dbReference>
<sequence length="63" mass="6592">MVKTSVASEAALTANSSAHSDTYNCVVAGMLEAWVSKATAEDVALLDRWVEDLLRAGTSHPGS</sequence>
<proteinExistence type="predicted"/>
<organism evidence="1 2">
    <name type="scientific">Phanerochaete sordida</name>
    <dbReference type="NCBI Taxonomy" id="48140"/>
    <lineage>
        <taxon>Eukaryota</taxon>
        <taxon>Fungi</taxon>
        <taxon>Dikarya</taxon>
        <taxon>Basidiomycota</taxon>
        <taxon>Agaricomycotina</taxon>
        <taxon>Agaricomycetes</taxon>
        <taxon>Polyporales</taxon>
        <taxon>Phanerochaetaceae</taxon>
        <taxon>Phanerochaete</taxon>
    </lineage>
</organism>
<gene>
    <name evidence="1" type="ORF">PsYK624_148200</name>
</gene>